<reference evidence="2 4" key="1">
    <citation type="submission" date="2016-02" db="EMBL/GenBank/DDBJ databases">
        <title>Draft genome sequence for Clostridium paradoxum JW-YL-7.</title>
        <authorList>
            <person name="Utturkar S.M."/>
            <person name="Lancaster A."/>
            <person name="Poole F.L."/>
            <person name="Adams M.W."/>
            <person name="Brown S.D."/>
        </authorList>
    </citation>
    <scope>NUCLEOTIDE SEQUENCE [LARGE SCALE GENOMIC DNA]</scope>
    <source>
        <strain evidence="2 4">JW-YL-7</strain>
    </source>
</reference>
<dbReference type="Pfam" id="PF09338">
    <property type="entry name" value="Gly_reductase"/>
    <property type="match status" value="1"/>
</dbReference>
<dbReference type="EMBL" id="LSFY01000001">
    <property type="protein sequence ID" value="KXZ40487.1"/>
    <property type="molecule type" value="Genomic_DNA"/>
</dbReference>
<dbReference type="Proteomes" id="UP000092605">
    <property type="component" value="Unassembled WGS sequence"/>
</dbReference>
<proteinExistence type="predicted"/>
<dbReference type="AlphaFoldDB" id="A0A150FS90"/>
<evidence type="ECO:0000313" key="3">
    <source>
        <dbReference type="EMBL" id="SHL16628.1"/>
    </source>
</evidence>
<dbReference type="OrthoDB" id="5808629at2"/>
<dbReference type="Proteomes" id="UP000323392">
    <property type="component" value="Unassembled WGS sequence"/>
</dbReference>
<evidence type="ECO:0000313" key="5">
    <source>
        <dbReference type="Proteomes" id="UP000323392"/>
    </source>
</evidence>
<keyword evidence="5" id="KW-1185">Reference proteome</keyword>
<keyword evidence="1" id="KW-0560">Oxidoreductase</keyword>
<dbReference type="PATRIC" id="fig|1121328.3.peg.1573"/>
<evidence type="ECO:0000313" key="4">
    <source>
        <dbReference type="Proteomes" id="UP000092605"/>
    </source>
</evidence>
<accession>A0A150FS90</accession>
<comment type="caution">
    <text evidence="2">The sequence shown here is derived from an EMBL/GenBank/DDBJ whole genome shotgun (WGS) entry which is preliminary data.</text>
</comment>
<organism evidence="2 4">
    <name type="scientific">Alkalithermobacter thermoalcaliphilus JW-YL-7 = DSM 7308</name>
    <dbReference type="NCBI Taxonomy" id="1121328"/>
    <lineage>
        <taxon>Bacteria</taxon>
        <taxon>Bacillati</taxon>
        <taxon>Bacillota</taxon>
        <taxon>Clostridia</taxon>
        <taxon>Peptostreptococcales</taxon>
        <taxon>Tepidibacteraceae</taxon>
        <taxon>Alkalithermobacter</taxon>
    </lineage>
</organism>
<protein>
    <submittedName>
        <fullName evidence="3">Glycine reductase</fullName>
    </submittedName>
    <submittedName>
        <fullName evidence="2">Glycine/sarcosine/betaine reductase complex protein B alpha and beta subunit</fullName>
    </submittedName>
</protein>
<gene>
    <name evidence="2" type="ORF">JWYL7_1562</name>
    <name evidence="3" type="ORF">SAMN05661008_01588</name>
</gene>
<dbReference type="EMBL" id="FRBG01000013">
    <property type="protein sequence ID" value="SHL16628.1"/>
    <property type="molecule type" value="Genomic_DNA"/>
</dbReference>
<name>A0A150FS90_CLOPD</name>
<dbReference type="PIRSF" id="PIRSF011588">
    <property type="entry name" value="Gly_sarc_betain_red_a/b"/>
    <property type="match status" value="1"/>
</dbReference>
<dbReference type="InterPro" id="IPR015417">
    <property type="entry name" value="Gly_reductase_pB_sua/b"/>
</dbReference>
<dbReference type="InterPro" id="IPR016585">
    <property type="entry name" value="Gly/sarc/bet_Rdtase_B_asu/bsu"/>
</dbReference>
<evidence type="ECO:0000313" key="2">
    <source>
        <dbReference type="EMBL" id="KXZ40487.1"/>
    </source>
</evidence>
<sequence length="441" mass="48621">MKLEIANFYVKDIIFSDKTSYKEGVLTINKQEALEIVKQDKHITYADIVIAKPGENIRIVPVKEAIEPRYRVGGGALFPGVTGDIFQVGNGKTLALKGCSVLVVGKHWGGFQDGLIDMNGEGAKYTQFSSLNNICLVADTDEEFERYEQQKKNKALRWAGMRLAQYIGECVKDLQSQEVEVYELKSIDKELVENIDLPKVVFVMQVQSQMEELGYNDLIYGWDCNRMVPTFMHPNEILDGAIISGSFMPSSSKWSTYDFQNFPMIKRLYKEHGKTINFLGVIVSNLNVALEQKERAALFVTKLAKVLGADAAVVAEEGYGNPDADFIACIKSLEEAGIKTVGLTNECTGRDGASQPLVTLDQKANAIVSCGNVSELIELKPMEKVIGDLNSLARDGLSGGWSGDEVLGPSVREDGSIIMENNSMFCGDGVVGWSKKTMVEY</sequence>
<reference evidence="3 5" key="2">
    <citation type="submission" date="2016-11" db="EMBL/GenBank/DDBJ databases">
        <authorList>
            <person name="Varghese N."/>
            <person name="Submissions S."/>
        </authorList>
    </citation>
    <scope>NUCLEOTIDE SEQUENCE [LARGE SCALE GENOMIC DNA]</scope>
    <source>
        <strain evidence="3 5">DSM 7308</strain>
    </source>
</reference>
<dbReference type="STRING" id="1121328.JWYL7_1562"/>
<dbReference type="RefSeq" id="WP_066071422.1">
    <property type="nucleotide sequence ID" value="NZ_FRBG01000013.1"/>
</dbReference>
<evidence type="ECO:0000256" key="1">
    <source>
        <dbReference type="ARBA" id="ARBA00023002"/>
    </source>
</evidence>
<dbReference type="GO" id="GO:0050485">
    <property type="term" value="F:oxidoreductase activity, acting on X-H and Y-H to form an X-Y bond, with a disulfide as acceptor"/>
    <property type="evidence" value="ECO:0007669"/>
    <property type="project" value="InterPro"/>
</dbReference>